<keyword evidence="1" id="KW-0812">Transmembrane</keyword>
<dbReference type="EMBL" id="FNZH01000020">
    <property type="protein sequence ID" value="SEJ82281.1"/>
    <property type="molecule type" value="Genomic_DNA"/>
</dbReference>
<evidence type="ECO:0000256" key="1">
    <source>
        <dbReference type="SAM" id="Phobius"/>
    </source>
</evidence>
<evidence type="ECO:0000313" key="2">
    <source>
        <dbReference type="EMBL" id="SEJ82281.1"/>
    </source>
</evidence>
<protein>
    <submittedName>
        <fullName evidence="2">Uncharacterized protein</fullName>
    </submittedName>
</protein>
<evidence type="ECO:0000313" key="3">
    <source>
        <dbReference type="Proteomes" id="UP000199403"/>
    </source>
</evidence>
<accession>A0A1H7BXT6</accession>
<keyword evidence="3" id="KW-1185">Reference proteome</keyword>
<gene>
    <name evidence="2" type="ORF">SAMN05192553_1205</name>
</gene>
<keyword evidence="1" id="KW-0472">Membrane</keyword>
<proteinExistence type="predicted"/>
<dbReference type="STRING" id="1416801.SAMN05192553_1205"/>
<sequence length="178" mass="19498">MSEIQISTLAMALSIIPVTLHGIEVLFPMQARWIVNWVLPFFGLKAPNSKTALTQDEQLTMLDAALEASPKEKLTNAKDYIFLLLFEQRQGAIGFTAVAVGAIYGMGLELAARQPLHLVFGVVAVLMMLVNANQAGFLPFLGKHPKVSTHGRNVGIVFTPFWLVVAILNYLAFSYAPI</sequence>
<dbReference type="Proteomes" id="UP000199403">
    <property type="component" value="Unassembled WGS sequence"/>
</dbReference>
<feature type="transmembrane region" description="Helical" evidence="1">
    <location>
        <begin position="6"/>
        <end position="27"/>
    </location>
</feature>
<keyword evidence="1" id="KW-1133">Transmembrane helix</keyword>
<organism evidence="2 3">
    <name type="scientific">Cyclobacterium xiamenense</name>
    <dbReference type="NCBI Taxonomy" id="1297121"/>
    <lineage>
        <taxon>Bacteria</taxon>
        <taxon>Pseudomonadati</taxon>
        <taxon>Bacteroidota</taxon>
        <taxon>Cytophagia</taxon>
        <taxon>Cytophagales</taxon>
        <taxon>Cyclobacteriaceae</taxon>
        <taxon>Cyclobacterium</taxon>
    </lineage>
</organism>
<feature type="transmembrane region" description="Helical" evidence="1">
    <location>
        <begin position="153"/>
        <end position="173"/>
    </location>
</feature>
<dbReference type="RefSeq" id="WP_092178929.1">
    <property type="nucleotide sequence ID" value="NZ_FNZH01000020.1"/>
</dbReference>
<name>A0A1H7BXT6_9BACT</name>
<dbReference type="OrthoDB" id="7853066at2"/>
<feature type="transmembrane region" description="Helical" evidence="1">
    <location>
        <begin position="92"/>
        <end position="112"/>
    </location>
</feature>
<reference evidence="3" key="1">
    <citation type="submission" date="2016-10" db="EMBL/GenBank/DDBJ databases">
        <authorList>
            <person name="Varghese N."/>
            <person name="Submissions S."/>
        </authorList>
    </citation>
    <scope>NUCLEOTIDE SEQUENCE [LARGE SCALE GENOMIC DNA]</scope>
    <source>
        <strain evidence="3">IBRC-M 10761</strain>
    </source>
</reference>
<dbReference type="AlphaFoldDB" id="A0A1H7BXT6"/>
<feature type="transmembrane region" description="Helical" evidence="1">
    <location>
        <begin position="118"/>
        <end position="141"/>
    </location>
</feature>